<dbReference type="SUPFAM" id="SSF51294">
    <property type="entry name" value="Hedgehog/intein (Hint) domain"/>
    <property type="match status" value="1"/>
</dbReference>
<dbReference type="Gene3D" id="2.170.16.10">
    <property type="entry name" value="Hedgehog/Intein (Hint) domain"/>
    <property type="match status" value="1"/>
</dbReference>
<gene>
    <name evidence="4" type="ORF">ACFFH7_20555</name>
</gene>
<dbReference type="InterPro" id="IPR006141">
    <property type="entry name" value="Intein_N"/>
</dbReference>
<dbReference type="EMBL" id="JBHLUD010000007">
    <property type="protein sequence ID" value="MFC0543907.1"/>
    <property type="molecule type" value="Genomic_DNA"/>
</dbReference>
<feature type="compositionally biased region" description="Basic and acidic residues" evidence="1">
    <location>
        <begin position="931"/>
        <end position="940"/>
    </location>
</feature>
<dbReference type="PROSITE" id="PS50817">
    <property type="entry name" value="INTEIN_N_TER"/>
    <property type="match status" value="1"/>
</dbReference>
<evidence type="ECO:0000256" key="2">
    <source>
        <dbReference type="SAM" id="SignalP"/>
    </source>
</evidence>
<feature type="domain" description="Hint" evidence="3">
    <location>
        <begin position="1184"/>
        <end position="1280"/>
    </location>
</feature>
<dbReference type="RefSeq" id="WP_273935394.1">
    <property type="nucleotide sequence ID" value="NZ_CP097263.1"/>
</dbReference>
<dbReference type="NCBIfam" id="TIGR01443">
    <property type="entry name" value="intein_Cterm"/>
    <property type="match status" value="1"/>
</dbReference>
<evidence type="ECO:0000313" key="4">
    <source>
        <dbReference type="EMBL" id="MFC0543907.1"/>
    </source>
</evidence>
<feature type="compositionally biased region" description="Low complexity" evidence="1">
    <location>
        <begin position="489"/>
        <end position="509"/>
    </location>
</feature>
<feature type="compositionally biased region" description="Low complexity" evidence="1">
    <location>
        <begin position="552"/>
        <end position="563"/>
    </location>
</feature>
<dbReference type="PROSITE" id="PS50818">
    <property type="entry name" value="INTEIN_C_TER"/>
    <property type="match status" value="1"/>
</dbReference>
<sequence length="1467" mass="150326">MPGKRRGTSRSLAAAVLATVLLSVASTADAAAIASTAAPAAQPADNPPALRSALGTQARTDRCRVGLVMHAGGPQLKAAADTALVGSDADLRTAAYGLEYTLGTIGDAYRRDETDNSTETQAAAARHAGWETVLKPYYAGVIPWFEDDINQYLAQRQNMTYAAIHADMAPKANQAAIDAATVVLNQKKNDDAALFYFGDAVVNGHSADDIREFLQYGGFAKTAPATASAEFRMEVEALKVRYASCDSDNPADPNQVLGAVVSTANTEWEAEYAAQAPQRAALIAAEAQAAKDLKSATDAMIEAVGQAAVVSRLLDWQRNWQQHSPSDPGYPSQALLAQAARDLTTAKQRVAAQVPVAQQAATSAKTQSDNAIAAQAQAAAIAAANGTPYGRGLAYAQQSAQVAAASAAAAQASASAAQTALNASKAAAADAGALWANASAQAHATQAAFREAAAKQAADQAHAAATAAAAQAAQAAAAATRAHNDRTAAENAQQSAQSAANDAHNQRAAAEAERAKAGAARTEAENQRTKAQQAEADAKAKQATAESKKSDAQAAAGTAAQKRQAAENAESRAVLARNNAVAAENARRAAEARAAACDAWAAAADGTDAAQGARTAADQARSAASQAGAAATTARADADQAENAAKAARAAATQADGAAARAEAAAKSATSDADTSRAAMMTAHAAAADAIVASGQAARNAQSAKDQADKADAAAAQAKSNAAASRVEADQSQADAIKTAGQAFAAAEAATAARDSAAATVTSANEAIRLGKPFQLTDSSAGMAVLVSQTAETLAQQQANAAKARSDEAATAARAAAEAATHAEVSARAAAQFAATAAADASAALQSVAAAQASAAAAAADAKATQQADDATKAIDQQTQNDAFQAGVAARDARTDADAAASAATEAEKDAVSARKAADAATTAATAAKSAADKADRDATAAESAAANARDLAQQAEDAAKRAEQQQRDQDAANALGQAGPGGIDGANVRVDLDGLSRKSYEQLNDCVMDLSDPNSSCDVRIRVHFAGVVFYWAVTCERPNTAVRDCAGHTHEDQIDRREIADFPVERTVHITRADFVRSLLDGFGAYIANLVPNLVFGILADAKACSYGSVSGCLWTASLLVGPEELRAAVQAVRDLRVAIATGREIEAAAAALRTANLAPELKAALETDALKAELRQMGCLVNSFPAGTPVLLADGTRRPIEELAVGDRVLATNPVTGQTSAQPVVSAFHHPTRSLVDVDLDSGGRLTTTGGHRLYVVDKGWTTAAELQPGDRVHAEDGSTPAVAVVRHREDIPAETVYDLTVKGTHTFYVLAGDTSVLVHNACPEDWIPYNSDEITNLAYRARVGSGFTAGRNVAVAYLPGWNGRFGDYIIGFSKGMKQGEKFHSEDDILAQIEARAAEGFDASQIEKLYTERQPCGACETTLGQKLRPGTPVLWSVPYDNSTDATRQAATDLLASFIAAAGGR</sequence>
<feature type="compositionally biased region" description="Basic and acidic residues" evidence="1">
    <location>
        <begin position="510"/>
        <end position="528"/>
    </location>
</feature>
<comment type="caution">
    <text evidence="4">The sequence shown here is derived from an EMBL/GenBank/DDBJ whole genome shotgun (WGS) entry which is preliminary data.</text>
</comment>
<dbReference type="CDD" id="cd00081">
    <property type="entry name" value="Hint"/>
    <property type="match status" value="1"/>
</dbReference>
<evidence type="ECO:0000259" key="3">
    <source>
        <dbReference type="SMART" id="SM00306"/>
    </source>
</evidence>
<keyword evidence="2" id="KW-0732">Signal</keyword>
<accession>A0ABV6MUG9</accession>
<feature type="compositionally biased region" description="Basic and acidic residues" evidence="1">
    <location>
        <begin position="958"/>
        <end position="971"/>
    </location>
</feature>
<evidence type="ECO:0000313" key="5">
    <source>
        <dbReference type="Proteomes" id="UP001589810"/>
    </source>
</evidence>
<dbReference type="InterPro" id="IPR030934">
    <property type="entry name" value="Intein_C"/>
</dbReference>
<dbReference type="SMART" id="SM00306">
    <property type="entry name" value="HintN"/>
    <property type="match status" value="1"/>
</dbReference>
<feature type="chain" id="PRO_5046948710" evidence="2">
    <location>
        <begin position="31"/>
        <end position="1467"/>
    </location>
</feature>
<name>A0ABV6MUG9_9PSEU</name>
<proteinExistence type="predicted"/>
<feature type="region of interest" description="Disordered" evidence="1">
    <location>
        <begin position="478"/>
        <end position="565"/>
    </location>
</feature>
<dbReference type="InterPro" id="IPR003587">
    <property type="entry name" value="Hint_dom_N"/>
</dbReference>
<feature type="region of interest" description="Disordered" evidence="1">
    <location>
        <begin position="928"/>
        <end position="984"/>
    </location>
</feature>
<dbReference type="InterPro" id="IPR036844">
    <property type="entry name" value="Hint_dom_sf"/>
</dbReference>
<dbReference type="Pfam" id="PF07591">
    <property type="entry name" value="PT-HINT"/>
    <property type="match status" value="1"/>
</dbReference>
<protein>
    <submittedName>
        <fullName evidence="4">Polymorphic toxin-type HINT domain-containing protein</fullName>
    </submittedName>
</protein>
<feature type="compositionally biased region" description="Basic and acidic residues" evidence="1">
    <location>
        <begin position="536"/>
        <end position="551"/>
    </location>
</feature>
<keyword evidence="5" id="KW-1185">Reference proteome</keyword>
<feature type="compositionally biased region" description="Low complexity" evidence="1">
    <location>
        <begin position="941"/>
        <end position="957"/>
    </location>
</feature>
<dbReference type="Proteomes" id="UP001589810">
    <property type="component" value="Unassembled WGS sequence"/>
</dbReference>
<evidence type="ECO:0000256" key="1">
    <source>
        <dbReference type="SAM" id="MobiDB-lite"/>
    </source>
</evidence>
<feature type="signal peptide" evidence="2">
    <location>
        <begin position="1"/>
        <end position="30"/>
    </location>
</feature>
<organism evidence="4 5">
    <name type="scientific">Kutzneria chonburiensis</name>
    <dbReference type="NCBI Taxonomy" id="1483604"/>
    <lineage>
        <taxon>Bacteria</taxon>
        <taxon>Bacillati</taxon>
        <taxon>Actinomycetota</taxon>
        <taxon>Actinomycetes</taxon>
        <taxon>Pseudonocardiales</taxon>
        <taxon>Pseudonocardiaceae</taxon>
        <taxon>Kutzneria</taxon>
    </lineage>
</organism>
<reference evidence="4 5" key="1">
    <citation type="submission" date="2024-09" db="EMBL/GenBank/DDBJ databases">
        <authorList>
            <person name="Sun Q."/>
            <person name="Mori K."/>
        </authorList>
    </citation>
    <scope>NUCLEOTIDE SEQUENCE [LARGE SCALE GENOMIC DNA]</scope>
    <source>
        <strain evidence="4 5">TBRC 1432</strain>
    </source>
</reference>